<feature type="region of interest" description="Disordered" evidence="1">
    <location>
        <begin position="76"/>
        <end position="152"/>
    </location>
</feature>
<evidence type="ECO:0000313" key="2">
    <source>
        <dbReference type="EMBL" id="GAA4915189.1"/>
    </source>
</evidence>
<proteinExistence type="predicted"/>
<name>A0ABP9FT66_9MICC</name>
<organism evidence="2 3">
    <name type="scientific">Nesterenkonia rhizosphaerae</name>
    <dbReference type="NCBI Taxonomy" id="1348272"/>
    <lineage>
        <taxon>Bacteria</taxon>
        <taxon>Bacillati</taxon>
        <taxon>Actinomycetota</taxon>
        <taxon>Actinomycetes</taxon>
        <taxon>Micrococcales</taxon>
        <taxon>Micrococcaceae</taxon>
        <taxon>Nesterenkonia</taxon>
    </lineage>
</organism>
<protein>
    <submittedName>
        <fullName evidence="2">Uncharacterized protein</fullName>
    </submittedName>
</protein>
<dbReference type="EMBL" id="BAABLW010000003">
    <property type="protein sequence ID" value="GAA4915189.1"/>
    <property type="molecule type" value="Genomic_DNA"/>
</dbReference>
<sequence length="152" mass="15798">MPILAFLTPIRLSMMDAEHLARVMRVTEVEAERPPGIRPWCSQTEVRIFMAITEDNKLRSLAGIVGIGSLALLGVTACDNDGGGTEDTGTEDTGTVDDGGEGTVDDGTVDDGTTDDGSVDDGGMEDPADPGTTEDTADPAQPGVGEDEDDDL</sequence>
<evidence type="ECO:0000313" key="3">
    <source>
        <dbReference type="Proteomes" id="UP001500368"/>
    </source>
</evidence>
<dbReference type="Proteomes" id="UP001500368">
    <property type="component" value="Unassembled WGS sequence"/>
</dbReference>
<reference evidence="3" key="1">
    <citation type="journal article" date="2019" name="Int. J. Syst. Evol. Microbiol.">
        <title>The Global Catalogue of Microorganisms (GCM) 10K type strain sequencing project: providing services to taxonomists for standard genome sequencing and annotation.</title>
        <authorList>
            <consortium name="The Broad Institute Genomics Platform"/>
            <consortium name="The Broad Institute Genome Sequencing Center for Infectious Disease"/>
            <person name="Wu L."/>
            <person name="Ma J."/>
        </authorList>
    </citation>
    <scope>NUCLEOTIDE SEQUENCE [LARGE SCALE GENOMIC DNA]</scope>
    <source>
        <strain evidence="3">JCM 19129</strain>
    </source>
</reference>
<gene>
    <name evidence="2" type="ORF">GCM10025790_07790</name>
</gene>
<comment type="caution">
    <text evidence="2">The sequence shown here is derived from an EMBL/GenBank/DDBJ whole genome shotgun (WGS) entry which is preliminary data.</text>
</comment>
<evidence type="ECO:0000256" key="1">
    <source>
        <dbReference type="SAM" id="MobiDB-lite"/>
    </source>
</evidence>
<keyword evidence="3" id="KW-1185">Reference proteome</keyword>
<feature type="compositionally biased region" description="Acidic residues" evidence="1">
    <location>
        <begin position="88"/>
        <end position="128"/>
    </location>
</feature>
<accession>A0ABP9FT66</accession>